<proteinExistence type="predicted"/>
<keyword evidence="11 14" id="KW-1133">Transmembrane helix</keyword>
<comment type="catalytic activity">
    <reaction evidence="1">
        <text>ATP + protein L-histidine = ADP + protein N-phospho-L-histidine.</text>
        <dbReference type="EC" id="2.7.13.3"/>
    </reaction>
</comment>
<keyword evidence="6" id="KW-0808">Transferase</keyword>
<dbReference type="CDD" id="cd06225">
    <property type="entry name" value="HAMP"/>
    <property type="match status" value="1"/>
</dbReference>
<dbReference type="Gene3D" id="1.10.287.130">
    <property type="match status" value="1"/>
</dbReference>
<feature type="transmembrane region" description="Helical" evidence="14">
    <location>
        <begin position="27"/>
        <end position="49"/>
    </location>
</feature>
<evidence type="ECO:0000256" key="11">
    <source>
        <dbReference type="ARBA" id="ARBA00022989"/>
    </source>
</evidence>
<sequence length="479" mass="53563">MKDIVLNRYRKGKDTVKINLSLKTKLTISYVLFSLLLVISLLVASNYFLEQKFQSYIVEKQERKNQDIVNLVRDQFGDDGEAPDGKVLENIGSTAVSQGIILMVNDPEGKELFCMSNLNGQMCDSMIESMRTYMTSIYPHFKGEYVQKEYDIVRDGVKLGTATLGYYGPFYYNDEDVQFLEVLNRIFIGVAVISLAAAAALGFFMADRIAKPIKKVIDKTRQIESGDYADRLTLPSRTKEISQLIYSVNALADSLERQQASKKRMARDYAHEFRTPLATLQANLEAMIDGIWEPTEERLESCREEILRLTRMIAEIDRLVKIEDDSLVLHKTEFDLAGLAGQTAQNFKADLAAKSIRLETSLDSFELHADKDKIVQVLINLLSNAVKYTDDGGQIRIQVRKSKNRAELIISDTGIGIAEEDLPNIFEHLYRTDKSRNRSTGGSGIGLSIAKAIVEAHGGTITAKSVPGTGSEFTVSLPL</sequence>
<evidence type="ECO:0000313" key="18">
    <source>
        <dbReference type="Proteomes" id="UP000199315"/>
    </source>
</evidence>
<evidence type="ECO:0000256" key="5">
    <source>
        <dbReference type="ARBA" id="ARBA00022553"/>
    </source>
</evidence>
<keyword evidence="10" id="KW-0067">ATP-binding</keyword>
<dbReference type="InterPro" id="IPR036890">
    <property type="entry name" value="HATPase_C_sf"/>
</dbReference>
<dbReference type="GO" id="GO:0005886">
    <property type="term" value="C:plasma membrane"/>
    <property type="evidence" value="ECO:0007669"/>
    <property type="project" value="UniProtKB-SubCell"/>
</dbReference>
<evidence type="ECO:0000256" key="6">
    <source>
        <dbReference type="ARBA" id="ARBA00022679"/>
    </source>
</evidence>
<dbReference type="SUPFAM" id="SSF47384">
    <property type="entry name" value="Homodimeric domain of signal transducing histidine kinase"/>
    <property type="match status" value="1"/>
</dbReference>
<keyword evidence="7 14" id="KW-0812">Transmembrane</keyword>
<evidence type="ECO:0000256" key="14">
    <source>
        <dbReference type="SAM" id="Phobius"/>
    </source>
</evidence>
<keyword evidence="9 17" id="KW-0418">Kinase</keyword>
<comment type="subcellular location">
    <subcellularLocation>
        <location evidence="2">Cell membrane</location>
        <topology evidence="2">Multi-pass membrane protein</topology>
    </subcellularLocation>
</comment>
<dbReference type="Pfam" id="PF00672">
    <property type="entry name" value="HAMP"/>
    <property type="match status" value="1"/>
</dbReference>
<dbReference type="GO" id="GO:0000155">
    <property type="term" value="F:phosphorelay sensor kinase activity"/>
    <property type="evidence" value="ECO:0007669"/>
    <property type="project" value="InterPro"/>
</dbReference>
<evidence type="ECO:0000256" key="12">
    <source>
        <dbReference type="ARBA" id="ARBA00023012"/>
    </source>
</evidence>
<dbReference type="PROSITE" id="PS50885">
    <property type="entry name" value="HAMP"/>
    <property type="match status" value="1"/>
</dbReference>
<evidence type="ECO:0000256" key="2">
    <source>
        <dbReference type="ARBA" id="ARBA00004651"/>
    </source>
</evidence>
<evidence type="ECO:0000313" key="17">
    <source>
        <dbReference type="EMBL" id="SCP98563.1"/>
    </source>
</evidence>
<dbReference type="Pfam" id="PF02518">
    <property type="entry name" value="HATPase_c"/>
    <property type="match status" value="1"/>
</dbReference>
<keyword evidence="18" id="KW-1185">Reference proteome</keyword>
<dbReference type="EMBL" id="FMKA01000022">
    <property type="protein sequence ID" value="SCP98563.1"/>
    <property type="molecule type" value="Genomic_DNA"/>
</dbReference>
<dbReference type="InterPro" id="IPR003594">
    <property type="entry name" value="HATPase_dom"/>
</dbReference>
<evidence type="ECO:0000259" key="16">
    <source>
        <dbReference type="PROSITE" id="PS50885"/>
    </source>
</evidence>
<gene>
    <name evidence="17" type="ORF">SAMN05421730_102240</name>
</gene>
<dbReference type="STRING" id="1619234.SAMN05421730_102240"/>
<evidence type="ECO:0000256" key="4">
    <source>
        <dbReference type="ARBA" id="ARBA00022475"/>
    </source>
</evidence>
<dbReference type="Proteomes" id="UP000199315">
    <property type="component" value="Unassembled WGS sequence"/>
</dbReference>
<evidence type="ECO:0000256" key="1">
    <source>
        <dbReference type="ARBA" id="ARBA00000085"/>
    </source>
</evidence>
<accession>A0A1D3TWF7</accession>
<dbReference type="FunFam" id="3.30.565.10:FF:000006">
    <property type="entry name" value="Sensor histidine kinase WalK"/>
    <property type="match status" value="1"/>
</dbReference>
<dbReference type="InterPro" id="IPR003661">
    <property type="entry name" value="HisK_dim/P_dom"/>
</dbReference>
<evidence type="ECO:0000256" key="8">
    <source>
        <dbReference type="ARBA" id="ARBA00022741"/>
    </source>
</evidence>
<dbReference type="SUPFAM" id="SSF158472">
    <property type="entry name" value="HAMP domain-like"/>
    <property type="match status" value="1"/>
</dbReference>
<dbReference type="AlphaFoldDB" id="A0A1D3TWF7"/>
<evidence type="ECO:0000256" key="13">
    <source>
        <dbReference type="ARBA" id="ARBA00023136"/>
    </source>
</evidence>
<feature type="domain" description="HAMP" evidence="16">
    <location>
        <begin position="207"/>
        <end position="260"/>
    </location>
</feature>
<dbReference type="InterPro" id="IPR050398">
    <property type="entry name" value="HssS/ArlS-like"/>
</dbReference>
<dbReference type="SUPFAM" id="SSF55874">
    <property type="entry name" value="ATPase domain of HSP90 chaperone/DNA topoisomerase II/histidine kinase"/>
    <property type="match status" value="1"/>
</dbReference>
<keyword evidence="5" id="KW-0597">Phosphoprotein</keyword>
<keyword evidence="12" id="KW-0902">Two-component regulatory system</keyword>
<evidence type="ECO:0000256" key="10">
    <source>
        <dbReference type="ARBA" id="ARBA00022840"/>
    </source>
</evidence>
<dbReference type="InterPro" id="IPR036097">
    <property type="entry name" value="HisK_dim/P_sf"/>
</dbReference>
<organism evidence="17 18">
    <name type="scientific">Anaerobium acetethylicum</name>
    <dbReference type="NCBI Taxonomy" id="1619234"/>
    <lineage>
        <taxon>Bacteria</taxon>
        <taxon>Bacillati</taxon>
        <taxon>Bacillota</taxon>
        <taxon>Clostridia</taxon>
        <taxon>Lachnospirales</taxon>
        <taxon>Lachnospiraceae</taxon>
        <taxon>Anaerobium</taxon>
    </lineage>
</organism>
<name>A0A1D3TWF7_9FIRM</name>
<dbReference type="InterPro" id="IPR004358">
    <property type="entry name" value="Sig_transdc_His_kin-like_C"/>
</dbReference>
<dbReference type="SMART" id="SM00388">
    <property type="entry name" value="HisKA"/>
    <property type="match status" value="1"/>
</dbReference>
<evidence type="ECO:0000259" key="15">
    <source>
        <dbReference type="PROSITE" id="PS50109"/>
    </source>
</evidence>
<dbReference type="RefSeq" id="WP_169823712.1">
    <property type="nucleotide sequence ID" value="NZ_FMKA01000022.1"/>
</dbReference>
<evidence type="ECO:0000256" key="7">
    <source>
        <dbReference type="ARBA" id="ARBA00022692"/>
    </source>
</evidence>
<dbReference type="InterPro" id="IPR003660">
    <property type="entry name" value="HAMP_dom"/>
</dbReference>
<dbReference type="GO" id="GO:0005524">
    <property type="term" value="F:ATP binding"/>
    <property type="evidence" value="ECO:0007669"/>
    <property type="project" value="UniProtKB-KW"/>
</dbReference>
<keyword evidence="8" id="KW-0547">Nucleotide-binding</keyword>
<reference evidence="17 18" key="1">
    <citation type="submission" date="2016-09" db="EMBL/GenBank/DDBJ databases">
        <authorList>
            <person name="Capua I."/>
            <person name="De Benedictis P."/>
            <person name="Joannis T."/>
            <person name="Lombin L.H."/>
            <person name="Cattoli G."/>
        </authorList>
    </citation>
    <scope>NUCLEOTIDE SEQUENCE [LARGE SCALE GENOMIC DNA]</scope>
    <source>
        <strain evidence="17 18">GluBS11</strain>
    </source>
</reference>
<protein>
    <recommendedName>
        <fullName evidence="3">histidine kinase</fullName>
        <ecNumber evidence="3">2.7.13.3</ecNumber>
    </recommendedName>
</protein>
<dbReference type="EC" id="2.7.13.3" evidence="3"/>
<dbReference type="Gene3D" id="6.10.340.10">
    <property type="match status" value="1"/>
</dbReference>
<dbReference type="CDD" id="cd16922">
    <property type="entry name" value="HATPase_EvgS-ArcB-TorS-like"/>
    <property type="match status" value="1"/>
</dbReference>
<dbReference type="SMART" id="SM00304">
    <property type="entry name" value="HAMP"/>
    <property type="match status" value="1"/>
</dbReference>
<dbReference type="PRINTS" id="PR00344">
    <property type="entry name" value="BCTRLSENSOR"/>
</dbReference>
<dbReference type="CDD" id="cd00082">
    <property type="entry name" value="HisKA"/>
    <property type="match status" value="1"/>
</dbReference>
<dbReference type="PANTHER" id="PTHR45528">
    <property type="entry name" value="SENSOR HISTIDINE KINASE CPXA"/>
    <property type="match status" value="1"/>
</dbReference>
<dbReference type="SMART" id="SM00387">
    <property type="entry name" value="HATPase_c"/>
    <property type="match status" value="1"/>
</dbReference>
<dbReference type="Gene3D" id="3.30.565.10">
    <property type="entry name" value="Histidine kinase-like ATPase, C-terminal domain"/>
    <property type="match status" value="1"/>
</dbReference>
<evidence type="ECO:0000256" key="9">
    <source>
        <dbReference type="ARBA" id="ARBA00022777"/>
    </source>
</evidence>
<feature type="transmembrane region" description="Helical" evidence="14">
    <location>
        <begin position="186"/>
        <end position="206"/>
    </location>
</feature>
<dbReference type="Pfam" id="PF00512">
    <property type="entry name" value="HisKA"/>
    <property type="match status" value="1"/>
</dbReference>
<keyword evidence="4" id="KW-1003">Cell membrane</keyword>
<keyword evidence="13 14" id="KW-0472">Membrane</keyword>
<evidence type="ECO:0000256" key="3">
    <source>
        <dbReference type="ARBA" id="ARBA00012438"/>
    </source>
</evidence>
<dbReference type="PANTHER" id="PTHR45528:SF1">
    <property type="entry name" value="SENSOR HISTIDINE KINASE CPXA"/>
    <property type="match status" value="1"/>
</dbReference>
<dbReference type="InterPro" id="IPR005467">
    <property type="entry name" value="His_kinase_dom"/>
</dbReference>
<dbReference type="PROSITE" id="PS50109">
    <property type="entry name" value="HIS_KIN"/>
    <property type="match status" value="1"/>
</dbReference>
<feature type="domain" description="Histidine kinase" evidence="15">
    <location>
        <begin position="268"/>
        <end position="479"/>
    </location>
</feature>